<dbReference type="EMBL" id="JAIRBM010000024">
    <property type="protein sequence ID" value="MBZ6078931.1"/>
    <property type="molecule type" value="Genomic_DNA"/>
</dbReference>
<gene>
    <name evidence="2" type="ORF">K9B37_21980</name>
</gene>
<name>A0ABS7VUW6_9HYPH</name>
<evidence type="ECO:0000313" key="3">
    <source>
        <dbReference type="Proteomes" id="UP000704176"/>
    </source>
</evidence>
<organism evidence="2 3">
    <name type="scientific">Microvirga puerhi</name>
    <dbReference type="NCBI Taxonomy" id="2876078"/>
    <lineage>
        <taxon>Bacteria</taxon>
        <taxon>Pseudomonadati</taxon>
        <taxon>Pseudomonadota</taxon>
        <taxon>Alphaproteobacteria</taxon>
        <taxon>Hyphomicrobiales</taxon>
        <taxon>Methylobacteriaceae</taxon>
        <taxon>Microvirga</taxon>
    </lineage>
</organism>
<protein>
    <submittedName>
        <fullName evidence="2">Uncharacterized protein</fullName>
    </submittedName>
</protein>
<proteinExistence type="predicted"/>
<dbReference type="Proteomes" id="UP000704176">
    <property type="component" value="Unassembled WGS sequence"/>
</dbReference>
<evidence type="ECO:0000256" key="1">
    <source>
        <dbReference type="SAM" id="SignalP"/>
    </source>
</evidence>
<keyword evidence="3" id="KW-1185">Reference proteome</keyword>
<keyword evidence="1" id="KW-0732">Signal</keyword>
<reference evidence="2 3" key="1">
    <citation type="submission" date="2021-09" db="EMBL/GenBank/DDBJ databases">
        <title>The complete genome sequence of a new microorganism.</title>
        <authorList>
            <person name="Zi Z."/>
        </authorList>
    </citation>
    <scope>NUCLEOTIDE SEQUENCE [LARGE SCALE GENOMIC DNA]</scope>
    <source>
        <strain evidence="2 3">WGZ8</strain>
    </source>
</reference>
<feature type="signal peptide" evidence="1">
    <location>
        <begin position="1"/>
        <end position="26"/>
    </location>
</feature>
<evidence type="ECO:0000313" key="2">
    <source>
        <dbReference type="EMBL" id="MBZ6078931.1"/>
    </source>
</evidence>
<dbReference type="RefSeq" id="WP_224315683.1">
    <property type="nucleotide sequence ID" value="NZ_JAIRBM010000024.1"/>
</dbReference>
<sequence>MSNRAMHRLRSVILAAGLVWGGQAHAEFCLIAVDDNLWLTRFDQANQLLNQRVDQAGYVITEQNRLNIEKIISAVKVLTKNGDVNSERQVTVTRKAQEASASVYVEQNQREAILTAQERFGPRGQSVDPCGSADLIGASLDSIENISKGAADLLKLDSVDVGPGKAQDVDQVIKARISSYSPAQVDVESLLSGSDEDAGRFLSHAAGLPLRKSLATDRPLEARLRLLEARRAEALRSPALMSLAAVRAAYHGASHGGSAGSAVEAIDKLLEVYGGGPKFEAWQKELATKHERGLLQEFTKLRALSLRLQRIDTEIDDRVSAVMAVLLAGETSQRTEEATDEQH</sequence>
<feature type="chain" id="PRO_5045408040" evidence="1">
    <location>
        <begin position="27"/>
        <end position="343"/>
    </location>
</feature>
<comment type="caution">
    <text evidence="2">The sequence shown here is derived from an EMBL/GenBank/DDBJ whole genome shotgun (WGS) entry which is preliminary data.</text>
</comment>
<accession>A0ABS7VUW6</accession>